<reference evidence="1" key="1">
    <citation type="submission" date="2018-05" db="EMBL/GenBank/DDBJ databases">
        <title>Effector identification in a new, highly contiguous assembly of the strawberry crown rot pathogen Phytophthora cactorum.</title>
        <authorList>
            <person name="Armitage A.D."/>
            <person name="Nellist C.F."/>
            <person name="Bates H."/>
            <person name="Vickerstaff R.J."/>
            <person name="Harrison R.J."/>
        </authorList>
    </citation>
    <scope>NUCLEOTIDE SEQUENCE</scope>
    <source>
        <strain evidence="1">P421</strain>
    </source>
</reference>
<name>A0A8T1H0S1_9STRA</name>
<sequence length="163" mass="17831">MRQQSTYRVSGARRDYVTSVCKYGRVVCVGACTAFWREQAAADKDAVERVECAGVVCVAPASHAGGRGIDTPSVHILPHFTTFYTYNMVYATNLVAVYNAALRRLFCVSQALRRLPPVVATSINVLANQSTRVRAVCQILERADSEWAGEQAEWVNNTVAGEG</sequence>
<dbReference type="Proteomes" id="UP000760860">
    <property type="component" value="Unassembled WGS sequence"/>
</dbReference>
<proteinExistence type="predicted"/>
<accession>A0A8T1H0S1</accession>
<dbReference type="AlphaFoldDB" id="A0A8T1H0S1"/>
<evidence type="ECO:0000313" key="2">
    <source>
        <dbReference type="Proteomes" id="UP000760860"/>
    </source>
</evidence>
<protein>
    <submittedName>
        <fullName evidence="1">Uncharacterized protein</fullName>
    </submittedName>
</protein>
<organism evidence="1 2">
    <name type="scientific">Phytophthora cactorum</name>
    <dbReference type="NCBI Taxonomy" id="29920"/>
    <lineage>
        <taxon>Eukaryota</taxon>
        <taxon>Sar</taxon>
        <taxon>Stramenopiles</taxon>
        <taxon>Oomycota</taxon>
        <taxon>Peronosporomycetes</taxon>
        <taxon>Peronosporales</taxon>
        <taxon>Peronosporaceae</taxon>
        <taxon>Phytophthora</taxon>
    </lineage>
</organism>
<evidence type="ECO:0000313" key="1">
    <source>
        <dbReference type="EMBL" id="KAG3198357.1"/>
    </source>
</evidence>
<dbReference type="EMBL" id="RCMV01003560">
    <property type="protein sequence ID" value="KAG3198357.1"/>
    <property type="molecule type" value="Genomic_DNA"/>
</dbReference>
<gene>
    <name evidence="1" type="ORF">PC129_g24372</name>
</gene>
<comment type="caution">
    <text evidence="1">The sequence shown here is derived from an EMBL/GenBank/DDBJ whole genome shotgun (WGS) entry which is preliminary data.</text>
</comment>